<proteinExistence type="predicted"/>
<dbReference type="PANTHER" id="PTHR43617">
    <property type="entry name" value="L-AMINO ACID N-ACETYLTRANSFERASE"/>
    <property type="match status" value="1"/>
</dbReference>
<organism evidence="2 3">
    <name type="scientific">Mariprofundus erugo</name>
    <dbReference type="NCBI Taxonomy" id="2528639"/>
    <lineage>
        <taxon>Bacteria</taxon>
        <taxon>Pseudomonadati</taxon>
        <taxon>Pseudomonadota</taxon>
        <taxon>Candidatius Mariprofundia</taxon>
        <taxon>Mariprofundales</taxon>
        <taxon>Mariprofundaceae</taxon>
        <taxon>Mariprofundus</taxon>
    </lineage>
</organism>
<accession>A0A5R9GV10</accession>
<keyword evidence="3" id="KW-1185">Reference proteome</keyword>
<reference evidence="2 3" key="1">
    <citation type="journal article" date="2019" name="Appl. Environ. Microbiol.">
        <title>Environmental Evidence and Genomic Insight of Iron-oxidizing Bacteria Preference Towards More Corrosion Resistant Stainless Steel at Higher Salinities.</title>
        <authorList>
            <person name="Garrison C.E."/>
            <person name="Price K.A."/>
            <person name="Field E.K."/>
        </authorList>
    </citation>
    <scope>NUCLEOTIDE SEQUENCE [LARGE SCALE GENOMIC DNA]</scope>
    <source>
        <strain evidence="2 3">P3</strain>
    </source>
</reference>
<protein>
    <submittedName>
        <fullName evidence="2">Ribosomal-protein-alanine N-acetyltransferase</fullName>
    </submittedName>
</protein>
<dbReference type="GO" id="GO:0008999">
    <property type="term" value="F:protein-N-terminal-alanine acetyltransferase activity"/>
    <property type="evidence" value="ECO:0007669"/>
    <property type="project" value="TreeGrafter"/>
</dbReference>
<gene>
    <name evidence="2" type="primary">rimI</name>
    <name evidence="2" type="ORF">FEF65_08675</name>
</gene>
<dbReference type="PROSITE" id="PS51186">
    <property type="entry name" value="GNAT"/>
    <property type="match status" value="1"/>
</dbReference>
<name>A0A5R9GV10_9PROT</name>
<dbReference type="EMBL" id="VBRY01000007">
    <property type="protein sequence ID" value="TLS67014.1"/>
    <property type="molecule type" value="Genomic_DNA"/>
</dbReference>
<sequence>MAQSTFVPAKAVAGKSRWPRLSNRRSAACDDDAFVLRAGSAGDLQAVYALNRSCFEEYWSVGSLVSALESGYDLLICEQDGELAGYLLTLTVVDEIQVMQIAVAPSFRRRGVARLLSEALVAGADGIATVTLEVRLSNIPARRLYAALGFAETGYRKQYYAPNAAGICEDAVLMDLQLPS</sequence>
<dbReference type="InterPro" id="IPR000182">
    <property type="entry name" value="GNAT_dom"/>
</dbReference>
<evidence type="ECO:0000259" key="1">
    <source>
        <dbReference type="PROSITE" id="PS51186"/>
    </source>
</evidence>
<dbReference type="Pfam" id="PF00583">
    <property type="entry name" value="Acetyltransf_1"/>
    <property type="match status" value="1"/>
</dbReference>
<evidence type="ECO:0000313" key="2">
    <source>
        <dbReference type="EMBL" id="TLS67014.1"/>
    </source>
</evidence>
<evidence type="ECO:0000313" key="3">
    <source>
        <dbReference type="Proteomes" id="UP000306585"/>
    </source>
</evidence>
<feature type="domain" description="N-acetyltransferase" evidence="1">
    <location>
        <begin position="34"/>
        <end position="179"/>
    </location>
</feature>
<dbReference type="InterPro" id="IPR006464">
    <property type="entry name" value="AcTrfase_RimI/Ard1"/>
</dbReference>
<dbReference type="PANTHER" id="PTHR43617:SF35">
    <property type="entry name" value="[RIBOSOMAL PROTEIN BS18]-ALANINE N-ACETYLTRANSFERASE"/>
    <property type="match status" value="1"/>
</dbReference>
<dbReference type="CDD" id="cd04301">
    <property type="entry name" value="NAT_SF"/>
    <property type="match status" value="1"/>
</dbReference>
<dbReference type="SUPFAM" id="SSF55729">
    <property type="entry name" value="Acyl-CoA N-acyltransferases (Nat)"/>
    <property type="match status" value="1"/>
</dbReference>
<dbReference type="InterPro" id="IPR050276">
    <property type="entry name" value="MshD_Acetyltransferase"/>
</dbReference>
<comment type="caution">
    <text evidence="2">The sequence shown here is derived from an EMBL/GenBank/DDBJ whole genome shotgun (WGS) entry which is preliminary data.</text>
</comment>
<dbReference type="Proteomes" id="UP000306585">
    <property type="component" value="Unassembled WGS sequence"/>
</dbReference>
<dbReference type="AlphaFoldDB" id="A0A5R9GV10"/>
<dbReference type="NCBIfam" id="TIGR01575">
    <property type="entry name" value="rimI"/>
    <property type="match status" value="1"/>
</dbReference>
<keyword evidence="2" id="KW-0808">Transferase</keyword>
<dbReference type="Gene3D" id="3.40.630.30">
    <property type="match status" value="1"/>
</dbReference>
<dbReference type="InterPro" id="IPR016181">
    <property type="entry name" value="Acyl_CoA_acyltransferase"/>
</dbReference>